<evidence type="ECO:0000313" key="10">
    <source>
        <dbReference type="EMBL" id="AVN64234.1"/>
    </source>
</evidence>
<dbReference type="Pfam" id="PF08352">
    <property type="entry name" value="oligo_HPY"/>
    <property type="match status" value="1"/>
</dbReference>
<feature type="domain" description="ABC transporter" evidence="9">
    <location>
        <begin position="8"/>
        <end position="490"/>
    </location>
</feature>
<comment type="similarity">
    <text evidence="2">Belongs to the ABC transporter superfamily.</text>
</comment>
<evidence type="ECO:0000259" key="9">
    <source>
        <dbReference type="PROSITE" id="PS50893"/>
    </source>
</evidence>
<dbReference type="NCBIfam" id="NF043079">
    <property type="entry name" value="MMSYN1_0167"/>
    <property type="match status" value="1"/>
</dbReference>
<feature type="coiled-coil region" evidence="8">
    <location>
        <begin position="143"/>
        <end position="223"/>
    </location>
</feature>
<dbReference type="GO" id="GO:0005524">
    <property type="term" value="F:ATP binding"/>
    <property type="evidence" value="ECO:0007669"/>
    <property type="project" value="UniProtKB-KW"/>
</dbReference>
<dbReference type="GO" id="GO:0005886">
    <property type="term" value="C:plasma membrane"/>
    <property type="evidence" value="ECO:0007669"/>
    <property type="project" value="UniProtKB-SubCell"/>
</dbReference>
<evidence type="ECO:0000256" key="7">
    <source>
        <dbReference type="ARBA" id="ARBA00023136"/>
    </source>
</evidence>
<gene>
    <name evidence="10" type="ORF">CG003_00935</name>
</gene>
<dbReference type="EMBL" id="CP022513">
    <property type="protein sequence ID" value="AVN64234.1"/>
    <property type="molecule type" value="Genomic_DNA"/>
</dbReference>
<dbReference type="InterPro" id="IPR017871">
    <property type="entry name" value="ABC_transporter-like_CS"/>
</dbReference>
<keyword evidence="8" id="KW-0175">Coiled coil</keyword>
<evidence type="ECO:0000256" key="3">
    <source>
        <dbReference type="ARBA" id="ARBA00022448"/>
    </source>
</evidence>
<comment type="subcellular location">
    <subcellularLocation>
        <location evidence="1">Cell membrane</location>
        <topology evidence="1">Peripheral membrane protein</topology>
    </subcellularLocation>
</comment>
<organism evidence="10 11">
    <name type="scientific">Mesoplasma florum</name>
    <name type="common">Acholeplasma florum</name>
    <dbReference type="NCBI Taxonomy" id="2151"/>
    <lineage>
        <taxon>Bacteria</taxon>
        <taxon>Bacillati</taxon>
        <taxon>Mycoplasmatota</taxon>
        <taxon>Mollicutes</taxon>
        <taxon>Entomoplasmatales</taxon>
        <taxon>Entomoplasmataceae</taxon>
        <taxon>Mesoplasma</taxon>
    </lineage>
</organism>
<dbReference type="Pfam" id="PF00005">
    <property type="entry name" value="ABC_tran"/>
    <property type="match status" value="2"/>
</dbReference>
<evidence type="ECO:0000256" key="5">
    <source>
        <dbReference type="ARBA" id="ARBA00022741"/>
    </source>
</evidence>
<dbReference type="NCBIfam" id="TIGR01727">
    <property type="entry name" value="oligo_HPY"/>
    <property type="match status" value="1"/>
</dbReference>
<protein>
    <submittedName>
        <fullName evidence="10">ABC transporter ATP-binding protein</fullName>
    </submittedName>
</protein>
<evidence type="ECO:0000256" key="4">
    <source>
        <dbReference type="ARBA" id="ARBA00022475"/>
    </source>
</evidence>
<dbReference type="PROSITE" id="PS00211">
    <property type="entry name" value="ABC_TRANSPORTER_1"/>
    <property type="match status" value="1"/>
</dbReference>
<dbReference type="GO" id="GO:0016887">
    <property type="term" value="F:ATP hydrolysis activity"/>
    <property type="evidence" value="ECO:0007669"/>
    <property type="project" value="InterPro"/>
</dbReference>
<proteinExistence type="inferred from homology"/>
<dbReference type="PANTHER" id="PTHR43297:SF2">
    <property type="entry name" value="DIPEPTIDE TRANSPORT ATP-BINDING PROTEIN DPPD"/>
    <property type="match status" value="1"/>
</dbReference>
<dbReference type="SMART" id="SM00382">
    <property type="entry name" value="AAA"/>
    <property type="match status" value="1"/>
</dbReference>
<keyword evidence="3" id="KW-0813">Transport</keyword>
<evidence type="ECO:0000256" key="8">
    <source>
        <dbReference type="SAM" id="Coils"/>
    </source>
</evidence>
<dbReference type="PANTHER" id="PTHR43297">
    <property type="entry name" value="OLIGOPEPTIDE TRANSPORT ATP-BINDING PROTEIN APPD"/>
    <property type="match status" value="1"/>
</dbReference>
<dbReference type="Proteomes" id="UP000239216">
    <property type="component" value="Chromosome"/>
</dbReference>
<sequence length="569" mass="65074">MKNKILSVRNLEVKFRVRSRVLTAIRNVSFDLYDGEILALVGESGSGKSVITKTFTGMIESNGWISDGSIIYKPNQKSKDDDLTFFKKSVNIVEIENSIVEKSVIKFITKTNLNKIKKLNKEIKEILKLNPLEKSNDVINQNLDKIELKISNVVEKNEIAKSKSIEFTKRKDAQKLSQLEKELKDLKFKKRIILEDDLRNDEIKKLEKEILEINIETKKVKALSMTELAVIKKIIPAIESNIQNQNAFTPEFIEEINTNFAQKIYTLKFEKELKAIFDQIAKDKKINGENEEHFSNLMEDWRIVSAPIFKRKNVGNKALREVRGKTIATIFQDPMTSLNPLLTVGFQLSEILRRQLKLSKEETKKEAIKLLDQVGIPNPEQRYKDIPGKYSGGMRQRVVIAIALACRPKILICDEPTTALDVTIQAQILKLIKSLQKEYNFSVIFITHDLGVVANIADRVAVMYAGQIIEIGTTEEIFEDAKHPYTWALLLSLPQLGVKGEKLYSIPGTPPNLFNEIKGDAFAPRNKYALKIDYMYEPPMFKVSDTHYAKTWLLHEYADKNIKPKKGDN</sequence>
<dbReference type="SUPFAM" id="SSF52540">
    <property type="entry name" value="P-loop containing nucleoside triphosphate hydrolases"/>
    <property type="match status" value="2"/>
</dbReference>
<dbReference type="InterPro" id="IPR050388">
    <property type="entry name" value="ABC_Ni/Peptide_Import"/>
</dbReference>
<dbReference type="InterPro" id="IPR013563">
    <property type="entry name" value="Oligopep_ABC_C"/>
</dbReference>
<keyword evidence="6 10" id="KW-0067">ATP-binding</keyword>
<dbReference type="InterPro" id="IPR027417">
    <property type="entry name" value="P-loop_NTPase"/>
</dbReference>
<keyword evidence="5" id="KW-0547">Nucleotide-binding</keyword>
<dbReference type="CDD" id="cd03257">
    <property type="entry name" value="ABC_NikE_OppD_transporters"/>
    <property type="match status" value="1"/>
</dbReference>
<evidence type="ECO:0000256" key="1">
    <source>
        <dbReference type="ARBA" id="ARBA00004202"/>
    </source>
</evidence>
<dbReference type="GO" id="GO:0015833">
    <property type="term" value="P:peptide transport"/>
    <property type="evidence" value="ECO:0007669"/>
    <property type="project" value="InterPro"/>
</dbReference>
<dbReference type="RefSeq" id="WP_029511957.1">
    <property type="nucleotide sequence ID" value="NZ_CP022513.1"/>
</dbReference>
<dbReference type="PROSITE" id="PS50893">
    <property type="entry name" value="ABC_TRANSPORTER_2"/>
    <property type="match status" value="1"/>
</dbReference>
<keyword evidence="7" id="KW-0472">Membrane</keyword>
<evidence type="ECO:0000256" key="2">
    <source>
        <dbReference type="ARBA" id="ARBA00005417"/>
    </source>
</evidence>
<reference evidence="10 11" key="1">
    <citation type="submission" date="2017-07" db="EMBL/GenBank/DDBJ databases">
        <title>Comparative genomic analysis of Mesoplasma florum.</title>
        <authorList>
            <person name="Baby V."/>
            <person name="Lachance J.-C."/>
            <person name="Gagnon J."/>
            <person name="Lucier J.-F."/>
            <person name="Matteau D."/>
            <person name="Knight T.F."/>
            <person name="Rodrigue S."/>
        </authorList>
    </citation>
    <scope>NUCLEOTIDE SEQUENCE [LARGE SCALE GENOMIC DNA]</scope>
    <source>
        <strain evidence="10 11">CnuA-2</strain>
    </source>
</reference>
<dbReference type="InterPro" id="IPR003439">
    <property type="entry name" value="ABC_transporter-like_ATP-bd"/>
</dbReference>
<dbReference type="Gene3D" id="3.40.50.300">
    <property type="entry name" value="P-loop containing nucleotide triphosphate hydrolases"/>
    <property type="match status" value="2"/>
</dbReference>
<evidence type="ECO:0000313" key="11">
    <source>
        <dbReference type="Proteomes" id="UP000239216"/>
    </source>
</evidence>
<accession>A0A2R3P6Y8</accession>
<dbReference type="InterPro" id="IPR003593">
    <property type="entry name" value="AAA+_ATPase"/>
</dbReference>
<evidence type="ECO:0000256" key="6">
    <source>
        <dbReference type="ARBA" id="ARBA00022840"/>
    </source>
</evidence>
<dbReference type="AlphaFoldDB" id="A0A2R3P6Y8"/>
<keyword evidence="4" id="KW-1003">Cell membrane</keyword>
<name>A0A2R3P6Y8_MESFO</name>